<proteinExistence type="predicted"/>
<feature type="domain" description="Retrovirus-related Pol polyprotein from transposon TNT 1-94-like beta-barrel" evidence="1">
    <location>
        <begin position="35"/>
        <end position="108"/>
    </location>
</feature>
<reference evidence="2 3" key="2">
    <citation type="submission" date="2024-10" db="EMBL/GenBank/DDBJ databases">
        <authorList>
            <person name="Ryan C."/>
        </authorList>
    </citation>
    <scope>NUCLEOTIDE SEQUENCE [LARGE SCALE GENOMIC DNA]</scope>
</reference>
<accession>A0ABC9AYD8</accession>
<gene>
    <name evidence="2" type="ORF">URODEC1_LOCUS58192</name>
</gene>
<reference evidence="3" key="1">
    <citation type="submission" date="2024-06" db="EMBL/GenBank/DDBJ databases">
        <authorList>
            <person name="Ryan C."/>
        </authorList>
    </citation>
    <scope>NUCLEOTIDE SEQUENCE [LARGE SCALE GENOMIC DNA]</scope>
</reference>
<dbReference type="InterPro" id="IPR054722">
    <property type="entry name" value="PolX-like_BBD"/>
</dbReference>
<organism evidence="2 3">
    <name type="scientific">Urochloa decumbens</name>
    <dbReference type="NCBI Taxonomy" id="240449"/>
    <lineage>
        <taxon>Eukaryota</taxon>
        <taxon>Viridiplantae</taxon>
        <taxon>Streptophyta</taxon>
        <taxon>Embryophyta</taxon>
        <taxon>Tracheophyta</taxon>
        <taxon>Spermatophyta</taxon>
        <taxon>Magnoliopsida</taxon>
        <taxon>Liliopsida</taxon>
        <taxon>Poales</taxon>
        <taxon>Poaceae</taxon>
        <taxon>PACMAD clade</taxon>
        <taxon>Panicoideae</taxon>
        <taxon>Panicodae</taxon>
        <taxon>Paniceae</taxon>
        <taxon>Melinidinae</taxon>
        <taxon>Urochloa</taxon>
    </lineage>
</organism>
<evidence type="ECO:0000313" key="2">
    <source>
        <dbReference type="EMBL" id="CAL4985980.1"/>
    </source>
</evidence>
<dbReference type="Proteomes" id="UP001497457">
    <property type="component" value="Chromosome 23rd"/>
</dbReference>
<evidence type="ECO:0000313" key="3">
    <source>
        <dbReference type="Proteomes" id="UP001497457"/>
    </source>
</evidence>
<dbReference type="Pfam" id="PF22936">
    <property type="entry name" value="Pol_BBD"/>
    <property type="match status" value="1"/>
</dbReference>
<protein>
    <recommendedName>
        <fullName evidence="1">Retrovirus-related Pol polyprotein from transposon TNT 1-94-like beta-barrel domain-containing protein</fullName>
    </recommendedName>
</protein>
<name>A0ABC9AYD8_9POAL</name>
<dbReference type="AlphaFoldDB" id="A0ABC9AYD8"/>
<keyword evidence="3" id="KW-1185">Reference proteome</keyword>
<dbReference type="EMBL" id="OZ075133">
    <property type="protein sequence ID" value="CAL4985980.1"/>
    <property type="molecule type" value="Genomic_DNA"/>
</dbReference>
<sequence>MASPTSPLAASEPDSYVIFKGTAIKISGDKKKVPWFIESTAANHITSDPSLITELVPMSNKVVDAGIGKGMQVCGIGKVKTEAVVLDDVWFVPELSSKNLVSVDQVTNDPDLIITIAGTGCHVKKMSDGSVVGSAHLRPDNKYEVDFLRIHQN</sequence>
<evidence type="ECO:0000259" key="1">
    <source>
        <dbReference type="Pfam" id="PF22936"/>
    </source>
</evidence>